<evidence type="ECO:0000313" key="3">
    <source>
        <dbReference type="Proteomes" id="UP000054477"/>
    </source>
</evidence>
<dbReference type="EMBL" id="KN838586">
    <property type="protein sequence ID" value="KIK02923.1"/>
    <property type="molecule type" value="Genomic_DNA"/>
</dbReference>
<sequence>MLPASSRNVSTSSTNPISGYPTYGVPAIPPFSVNVSNVNSHAQQTGGAQLSSLHQGTDPNSPELLKEHLVLAQDQVIRVQSLAREVLSSIQNAYNPSTSPKHTSECIESLKQCIQDLYDTLRHSGIGALPLLAPNSKSIPTEQQLLSDASRSVQVLYETLKRSQDSAAVVANLLGGDAQRSTK</sequence>
<protein>
    <submittedName>
        <fullName evidence="2">Uncharacterized protein</fullName>
    </submittedName>
</protein>
<reference evidence="3" key="2">
    <citation type="submission" date="2015-01" db="EMBL/GenBank/DDBJ databases">
        <title>Evolutionary Origins and Diversification of the Mycorrhizal Mutualists.</title>
        <authorList>
            <consortium name="DOE Joint Genome Institute"/>
            <consortium name="Mycorrhizal Genomics Consortium"/>
            <person name="Kohler A."/>
            <person name="Kuo A."/>
            <person name="Nagy L.G."/>
            <person name="Floudas D."/>
            <person name="Copeland A."/>
            <person name="Barry K.W."/>
            <person name="Cichocki N."/>
            <person name="Veneault-Fourrey C."/>
            <person name="LaButti K."/>
            <person name="Lindquist E.A."/>
            <person name="Lipzen A."/>
            <person name="Lundell T."/>
            <person name="Morin E."/>
            <person name="Murat C."/>
            <person name="Riley R."/>
            <person name="Ohm R."/>
            <person name="Sun H."/>
            <person name="Tunlid A."/>
            <person name="Henrissat B."/>
            <person name="Grigoriev I.V."/>
            <person name="Hibbett D.S."/>
            <person name="Martin F."/>
        </authorList>
    </citation>
    <scope>NUCLEOTIDE SEQUENCE [LARGE SCALE GENOMIC DNA]</scope>
    <source>
        <strain evidence="3">LaAM-08-1</strain>
    </source>
</reference>
<organism evidence="2 3">
    <name type="scientific">Laccaria amethystina LaAM-08-1</name>
    <dbReference type="NCBI Taxonomy" id="1095629"/>
    <lineage>
        <taxon>Eukaryota</taxon>
        <taxon>Fungi</taxon>
        <taxon>Dikarya</taxon>
        <taxon>Basidiomycota</taxon>
        <taxon>Agaricomycotina</taxon>
        <taxon>Agaricomycetes</taxon>
        <taxon>Agaricomycetidae</taxon>
        <taxon>Agaricales</taxon>
        <taxon>Agaricineae</taxon>
        <taxon>Hydnangiaceae</taxon>
        <taxon>Laccaria</taxon>
    </lineage>
</organism>
<evidence type="ECO:0000256" key="1">
    <source>
        <dbReference type="SAM" id="MobiDB-lite"/>
    </source>
</evidence>
<feature type="region of interest" description="Disordered" evidence="1">
    <location>
        <begin position="39"/>
        <end position="61"/>
    </location>
</feature>
<dbReference type="AlphaFoldDB" id="A0A0C9Y498"/>
<dbReference type="HOGENOM" id="CLU_112554_1_1_1"/>
<dbReference type="SUPFAM" id="SSF48371">
    <property type="entry name" value="ARM repeat"/>
    <property type="match status" value="1"/>
</dbReference>
<feature type="compositionally biased region" description="Polar residues" evidence="1">
    <location>
        <begin position="1"/>
        <end position="17"/>
    </location>
</feature>
<reference evidence="2 3" key="1">
    <citation type="submission" date="2014-04" db="EMBL/GenBank/DDBJ databases">
        <authorList>
            <consortium name="DOE Joint Genome Institute"/>
            <person name="Kuo A."/>
            <person name="Kohler A."/>
            <person name="Nagy L.G."/>
            <person name="Floudas D."/>
            <person name="Copeland A."/>
            <person name="Barry K.W."/>
            <person name="Cichocki N."/>
            <person name="Veneault-Fourrey C."/>
            <person name="LaButti K."/>
            <person name="Lindquist E.A."/>
            <person name="Lipzen A."/>
            <person name="Lundell T."/>
            <person name="Morin E."/>
            <person name="Murat C."/>
            <person name="Sun H."/>
            <person name="Tunlid A."/>
            <person name="Henrissat B."/>
            <person name="Grigoriev I.V."/>
            <person name="Hibbett D.S."/>
            <person name="Martin F."/>
            <person name="Nordberg H.P."/>
            <person name="Cantor M.N."/>
            <person name="Hua S.X."/>
        </authorList>
    </citation>
    <scope>NUCLEOTIDE SEQUENCE [LARGE SCALE GENOMIC DNA]</scope>
    <source>
        <strain evidence="2 3">LaAM-08-1</strain>
    </source>
</reference>
<proteinExistence type="predicted"/>
<keyword evidence="3" id="KW-1185">Reference proteome</keyword>
<name>A0A0C9Y498_9AGAR</name>
<dbReference type="STRING" id="1095629.A0A0C9Y498"/>
<accession>A0A0C9Y498</accession>
<evidence type="ECO:0000313" key="2">
    <source>
        <dbReference type="EMBL" id="KIK02923.1"/>
    </source>
</evidence>
<gene>
    <name evidence="2" type="ORF">K443DRAFT_677261</name>
</gene>
<feature type="compositionally biased region" description="Polar residues" evidence="1">
    <location>
        <begin position="39"/>
        <end position="60"/>
    </location>
</feature>
<dbReference type="InterPro" id="IPR016024">
    <property type="entry name" value="ARM-type_fold"/>
</dbReference>
<feature type="region of interest" description="Disordered" evidence="1">
    <location>
        <begin position="1"/>
        <end position="21"/>
    </location>
</feature>
<dbReference type="Proteomes" id="UP000054477">
    <property type="component" value="Unassembled WGS sequence"/>
</dbReference>
<dbReference type="OrthoDB" id="3203574at2759"/>